<reference evidence="1" key="1">
    <citation type="submission" date="2022-08" db="EMBL/GenBank/DDBJ databases">
        <title>Reclassification of Massilia species as members of the genera Telluria, Duganella, Pseudoduganella, Mokoshia gen. nov. and Zemynaea gen. nov. using orthogonal and non-orthogonal genome-based approaches.</title>
        <authorList>
            <person name="Bowman J.P."/>
        </authorList>
    </citation>
    <scope>NUCLEOTIDE SEQUENCE</scope>
    <source>
        <strain evidence="1">LMG 11547</strain>
    </source>
</reference>
<protein>
    <submittedName>
        <fullName evidence="1">Uncharacterized protein</fullName>
    </submittedName>
</protein>
<organism evidence="1 2">
    <name type="scientific">Telluria mixta</name>
    <dbReference type="NCBI Taxonomy" id="34071"/>
    <lineage>
        <taxon>Bacteria</taxon>
        <taxon>Pseudomonadati</taxon>
        <taxon>Pseudomonadota</taxon>
        <taxon>Betaproteobacteria</taxon>
        <taxon>Burkholderiales</taxon>
        <taxon>Oxalobacteraceae</taxon>
        <taxon>Telluria group</taxon>
        <taxon>Telluria</taxon>
    </lineage>
</organism>
<keyword evidence="2" id="KW-1185">Reference proteome</keyword>
<comment type="caution">
    <text evidence="1">The sequence shown here is derived from an EMBL/GenBank/DDBJ whole genome shotgun (WGS) entry which is preliminary data.</text>
</comment>
<dbReference type="EMBL" id="JANUHC010000004">
    <property type="protein sequence ID" value="MCS0630258.1"/>
    <property type="molecule type" value="Genomic_DNA"/>
</dbReference>
<evidence type="ECO:0000313" key="2">
    <source>
        <dbReference type="Proteomes" id="UP001165263"/>
    </source>
</evidence>
<evidence type="ECO:0000313" key="1">
    <source>
        <dbReference type="EMBL" id="MCS0630258.1"/>
    </source>
</evidence>
<name>A0ABT2BYP4_9BURK</name>
<dbReference type="RefSeq" id="WP_259449373.1">
    <property type="nucleotide sequence ID" value="NZ_CP119520.1"/>
</dbReference>
<dbReference type="Proteomes" id="UP001165263">
    <property type="component" value="Unassembled WGS sequence"/>
</dbReference>
<sequence>MLHMTVLAGGIATFCAALLFGAYPPCAWIEWVVAGRDAESEPAAD</sequence>
<accession>A0ABT2BYP4</accession>
<gene>
    <name evidence="1" type="ORF">NX786_13015</name>
</gene>
<proteinExistence type="predicted"/>